<dbReference type="STRING" id="282676.B6F84_06425"/>
<sequence>MYKVIFKVNANLREDSTKMLRRLGFIVIFKRTQQNQEYYTTLFKGNEISEVKEAISEASFYFEKQGKIGGSDFAKIYEIDDKYLGKTIGGLLGAGIGYNLGGIAGLILGALGGVIIGELADINMGEKYIGVMEWPMLKY</sequence>
<dbReference type="Proteomes" id="UP000193404">
    <property type="component" value="Chromosome"/>
</dbReference>
<reference evidence="1 2" key="1">
    <citation type="submission" date="2017-03" db="EMBL/GenBank/DDBJ databases">
        <title>Sulfur activation and transportation mechanism of thermophilic Archaea Acidianus manzaensis YN-25.</title>
        <authorList>
            <person name="Ma Y."/>
            <person name="Yang Y."/>
            <person name="Xia J."/>
        </authorList>
    </citation>
    <scope>NUCLEOTIDE SEQUENCE [LARGE SCALE GENOMIC DNA]</scope>
    <source>
        <strain evidence="1 2">YN-25</strain>
    </source>
</reference>
<accession>A0A1W6JZM0</accession>
<evidence type="ECO:0000313" key="2">
    <source>
        <dbReference type="Proteomes" id="UP000193404"/>
    </source>
</evidence>
<organism evidence="1 2">
    <name type="scientific">Acidianus manzaensis</name>
    <dbReference type="NCBI Taxonomy" id="282676"/>
    <lineage>
        <taxon>Archaea</taxon>
        <taxon>Thermoproteota</taxon>
        <taxon>Thermoprotei</taxon>
        <taxon>Sulfolobales</taxon>
        <taxon>Sulfolobaceae</taxon>
        <taxon>Acidianus</taxon>
    </lineage>
</organism>
<keyword evidence="2" id="KW-1185">Reference proteome</keyword>
<dbReference type="OrthoDB" id="43309at2157"/>
<protein>
    <submittedName>
        <fullName evidence="1">Uncharacterized protein</fullName>
    </submittedName>
</protein>
<dbReference type="GeneID" id="41590539"/>
<evidence type="ECO:0000313" key="1">
    <source>
        <dbReference type="EMBL" id="ARM75709.1"/>
    </source>
</evidence>
<dbReference type="AlphaFoldDB" id="A0A1W6JZM0"/>
<dbReference type="KEGG" id="aman:B6F84_06425"/>
<gene>
    <name evidence="1" type="ORF">B6F84_06425</name>
</gene>
<dbReference type="RefSeq" id="WP_148691485.1">
    <property type="nucleotide sequence ID" value="NZ_CP020477.1"/>
</dbReference>
<dbReference type="EMBL" id="CP020477">
    <property type="protein sequence ID" value="ARM75709.1"/>
    <property type="molecule type" value="Genomic_DNA"/>
</dbReference>
<proteinExistence type="predicted"/>
<name>A0A1W6JZM0_9CREN</name>